<proteinExistence type="predicted"/>
<organism evidence="2 3">
    <name type="scientific">Allorhodopirellula heiligendammensis</name>
    <dbReference type="NCBI Taxonomy" id="2714739"/>
    <lineage>
        <taxon>Bacteria</taxon>
        <taxon>Pseudomonadati</taxon>
        <taxon>Planctomycetota</taxon>
        <taxon>Planctomycetia</taxon>
        <taxon>Pirellulales</taxon>
        <taxon>Pirellulaceae</taxon>
        <taxon>Allorhodopirellula</taxon>
    </lineage>
</organism>
<accession>A0A5C6BV88</accession>
<protein>
    <recommendedName>
        <fullName evidence="1">Transposase IS30-like HTH domain-containing protein</fullName>
    </recommendedName>
</protein>
<evidence type="ECO:0000313" key="3">
    <source>
        <dbReference type="Proteomes" id="UP000319908"/>
    </source>
</evidence>
<dbReference type="InterPro" id="IPR025246">
    <property type="entry name" value="IS30-like_HTH"/>
</dbReference>
<dbReference type="Gene3D" id="1.10.10.60">
    <property type="entry name" value="Homeodomain-like"/>
    <property type="match status" value="1"/>
</dbReference>
<gene>
    <name evidence="2" type="ORF">Poly21_31820</name>
</gene>
<dbReference type="AlphaFoldDB" id="A0A5C6BV88"/>
<evidence type="ECO:0000259" key="1">
    <source>
        <dbReference type="Pfam" id="PF13936"/>
    </source>
</evidence>
<name>A0A5C6BV88_9BACT</name>
<dbReference type="Pfam" id="PF13936">
    <property type="entry name" value="HTH_38"/>
    <property type="match status" value="1"/>
</dbReference>
<evidence type="ECO:0000313" key="2">
    <source>
        <dbReference type="EMBL" id="TWU15978.1"/>
    </source>
</evidence>
<keyword evidence="3" id="KW-1185">Reference proteome</keyword>
<comment type="caution">
    <text evidence="2">The sequence shown here is derived from an EMBL/GenBank/DDBJ whole genome shotgun (WGS) entry which is preliminary data.</text>
</comment>
<reference evidence="2 3" key="1">
    <citation type="journal article" date="2020" name="Antonie Van Leeuwenhoek">
        <title>Rhodopirellula heiligendammensis sp. nov., Rhodopirellula pilleata sp. nov., and Rhodopirellula solitaria sp. nov. isolated from natural or artificial marine surfaces in Northern Germany and California, USA, and emended description of the genus Rhodopirellula.</title>
        <authorList>
            <person name="Kallscheuer N."/>
            <person name="Wiegand S."/>
            <person name="Jogler M."/>
            <person name="Boedeker C."/>
            <person name="Peeters S.H."/>
            <person name="Rast P."/>
            <person name="Heuer A."/>
            <person name="Jetten M.S.M."/>
            <person name="Rohde M."/>
            <person name="Jogler C."/>
        </authorList>
    </citation>
    <scope>NUCLEOTIDE SEQUENCE [LARGE SCALE GENOMIC DNA]</scope>
    <source>
        <strain evidence="2 3">Poly21</strain>
    </source>
</reference>
<dbReference type="OrthoDB" id="282659at2"/>
<feature type="domain" description="Transposase IS30-like HTH" evidence="1">
    <location>
        <begin position="42"/>
        <end position="84"/>
    </location>
</feature>
<dbReference type="RefSeq" id="WP_146407728.1">
    <property type="nucleotide sequence ID" value="NZ_SJPU01000002.1"/>
</dbReference>
<sequence length="127" mass="14396">MREMVLRLLANGERPVEIASRLSVSYWAVRKIARESGLNYDGKHLTPEEKKEIKRLRELEGLPIRTIATRIGKSKSAVGNVTRRQFLKVQDQGGTVARPELLKAPKRCPRHGLMRLWPCVACLADPI</sequence>
<dbReference type="Proteomes" id="UP000319908">
    <property type="component" value="Unassembled WGS sequence"/>
</dbReference>
<dbReference type="EMBL" id="SJPU01000002">
    <property type="protein sequence ID" value="TWU15978.1"/>
    <property type="molecule type" value="Genomic_DNA"/>
</dbReference>